<evidence type="ECO:0000259" key="1">
    <source>
        <dbReference type="PROSITE" id="PS51029"/>
    </source>
</evidence>
<dbReference type="PANTHER" id="PTHR21505">
    <property type="entry name" value="MADF DOMAIN-CONTAINING PROTEIN-RELATED"/>
    <property type="match status" value="1"/>
</dbReference>
<dbReference type="PANTHER" id="PTHR21505:SF8">
    <property type="entry name" value="DPT-YFP REPRESSOR BY OVEREXPRESSION, ISOFORM D-RELATED"/>
    <property type="match status" value="1"/>
</dbReference>
<keyword evidence="3" id="KW-1185">Reference proteome</keyword>
<dbReference type="AlphaFoldDB" id="A0A5B7CJT9"/>
<organism evidence="2 3">
    <name type="scientific">Portunus trituberculatus</name>
    <name type="common">Swimming crab</name>
    <name type="synonym">Neptunus trituberculatus</name>
    <dbReference type="NCBI Taxonomy" id="210409"/>
    <lineage>
        <taxon>Eukaryota</taxon>
        <taxon>Metazoa</taxon>
        <taxon>Ecdysozoa</taxon>
        <taxon>Arthropoda</taxon>
        <taxon>Crustacea</taxon>
        <taxon>Multicrustacea</taxon>
        <taxon>Malacostraca</taxon>
        <taxon>Eumalacostraca</taxon>
        <taxon>Eucarida</taxon>
        <taxon>Decapoda</taxon>
        <taxon>Pleocyemata</taxon>
        <taxon>Brachyura</taxon>
        <taxon>Eubrachyura</taxon>
        <taxon>Portunoidea</taxon>
        <taxon>Portunidae</taxon>
        <taxon>Portuninae</taxon>
        <taxon>Portunus</taxon>
    </lineage>
</organism>
<evidence type="ECO:0000313" key="3">
    <source>
        <dbReference type="Proteomes" id="UP000324222"/>
    </source>
</evidence>
<dbReference type="PROSITE" id="PS51029">
    <property type="entry name" value="MADF"/>
    <property type="match status" value="1"/>
</dbReference>
<comment type="caution">
    <text evidence="2">The sequence shown here is derived from an EMBL/GenBank/DDBJ whole genome shotgun (WGS) entry which is preliminary data.</text>
</comment>
<evidence type="ECO:0000313" key="2">
    <source>
        <dbReference type="EMBL" id="MPC09992.1"/>
    </source>
</evidence>
<proteinExistence type="predicted"/>
<dbReference type="Pfam" id="PF10545">
    <property type="entry name" value="MADF_DNA_bdg"/>
    <property type="match status" value="1"/>
</dbReference>
<sequence>MEDINGKRNKMEVLLQFIHTYRDHPALWKVKSKEYSNKIARSKGISALQDILKALEPDCTQDAVIKKINCLWSAFKREYRKIENLKSGFDVQLV</sequence>
<protein>
    <recommendedName>
        <fullName evidence="1">MADF domain-containing protein</fullName>
    </recommendedName>
</protein>
<gene>
    <name evidence="2" type="ORF">E2C01_002617</name>
</gene>
<name>A0A5B7CJT9_PORTR</name>
<reference evidence="2 3" key="1">
    <citation type="submission" date="2019-05" db="EMBL/GenBank/DDBJ databases">
        <title>Another draft genome of Portunus trituberculatus and its Hox gene families provides insights of decapod evolution.</title>
        <authorList>
            <person name="Jeong J.-H."/>
            <person name="Song I."/>
            <person name="Kim S."/>
            <person name="Choi T."/>
            <person name="Kim D."/>
            <person name="Ryu S."/>
            <person name="Kim W."/>
        </authorList>
    </citation>
    <scope>NUCLEOTIDE SEQUENCE [LARGE SCALE GENOMIC DNA]</scope>
    <source>
        <tissue evidence="2">Muscle</tissue>
    </source>
</reference>
<accession>A0A5B7CJT9</accession>
<feature type="domain" description="MADF" evidence="1">
    <location>
        <begin position="16"/>
        <end position="94"/>
    </location>
</feature>
<dbReference type="Proteomes" id="UP000324222">
    <property type="component" value="Unassembled WGS sequence"/>
</dbReference>
<dbReference type="InterPro" id="IPR006578">
    <property type="entry name" value="MADF-dom"/>
</dbReference>
<dbReference type="EMBL" id="VSRR010000096">
    <property type="protein sequence ID" value="MPC09992.1"/>
    <property type="molecule type" value="Genomic_DNA"/>
</dbReference>